<proteinExistence type="predicted"/>
<comment type="caution">
    <text evidence="1">The sequence shown here is derived from an EMBL/GenBank/DDBJ whole genome shotgun (WGS) entry which is preliminary data.</text>
</comment>
<reference evidence="1" key="2">
    <citation type="submission" date="2023-01" db="EMBL/GenBank/DDBJ databases">
        <authorList>
            <person name="Sun Q."/>
            <person name="Evtushenko L."/>
        </authorList>
    </citation>
    <scope>NUCLEOTIDE SEQUENCE</scope>
    <source>
        <strain evidence="1">VKM Ac-1321</strain>
    </source>
</reference>
<evidence type="ECO:0000313" key="2">
    <source>
        <dbReference type="Proteomes" id="UP001143480"/>
    </source>
</evidence>
<protein>
    <submittedName>
        <fullName evidence="1">Uncharacterized protein</fullName>
    </submittedName>
</protein>
<name>A0A9W6KUI1_9ACTN</name>
<sequence>MTRYFDEMQYSQRKGCFNPSHGSFVVGSSKLDRSVAISAQTCQGGGANYLEYALDPTFGCTKVSMIVGVPNDQNDNARALMEVDIDGAAVMPGKAFARGASQPIATNIRPSSIIRLVLENTTPRAGFSSVTGVFGNAILTCAL</sequence>
<reference evidence="1" key="1">
    <citation type="journal article" date="2014" name="Int. J. Syst. Evol. Microbiol.">
        <title>Complete genome sequence of Corynebacterium casei LMG S-19264T (=DSM 44701T), isolated from a smear-ripened cheese.</title>
        <authorList>
            <consortium name="US DOE Joint Genome Institute (JGI-PGF)"/>
            <person name="Walter F."/>
            <person name="Albersmeier A."/>
            <person name="Kalinowski J."/>
            <person name="Ruckert C."/>
        </authorList>
    </citation>
    <scope>NUCLEOTIDE SEQUENCE</scope>
    <source>
        <strain evidence="1">VKM Ac-1321</strain>
    </source>
</reference>
<evidence type="ECO:0000313" key="1">
    <source>
        <dbReference type="EMBL" id="GLL08356.1"/>
    </source>
</evidence>
<dbReference type="EMBL" id="BSFP01000141">
    <property type="protein sequence ID" value="GLL08356.1"/>
    <property type="molecule type" value="Genomic_DNA"/>
</dbReference>
<dbReference type="RefSeq" id="WP_271190348.1">
    <property type="nucleotide sequence ID" value="NZ_BSFP01000141.1"/>
</dbReference>
<accession>A0A9W6KUI1</accession>
<gene>
    <name evidence="1" type="ORF">GCM10017581_101170</name>
</gene>
<dbReference type="Proteomes" id="UP001143480">
    <property type="component" value="Unassembled WGS sequence"/>
</dbReference>
<dbReference type="AlphaFoldDB" id="A0A9W6KUI1"/>
<organism evidence="1 2">
    <name type="scientific">Dactylosporangium matsuzakiense</name>
    <dbReference type="NCBI Taxonomy" id="53360"/>
    <lineage>
        <taxon>Bacteria</taxon>
        <taxon>Bacillati</taxon>
        <taxon>Actinomycetota</taxon>
        <taxon>Actinomycetes</taxon>
        <taxon>Micromonosporales</taxon>
        <taxon>Micromonosporaceae</taxon>
        <taxon>Dactylosporangium</taxon>
    </lineage>
</organism>
<keyword evidence="2" id="KW-1185">Reference proteome</keyword>